<dbReference type="InterPro" id="IPR018247">
    <property type="entry name" value="EF_Hand_1_Ca_BS"/>
</dbReference>
<sequence length="551" mass="63633">MNQLSDEVIHQILEWIIHPSPENSQYSYNLLALPLSYDVRVTVSSDQFGIREYVEAQCGFYPCQIHVSEPPRPNHSDERFGSEDEDVTPNKYHPLYSVSMVNQRIRRIVLPLFLESVDIILYRDGKVKAIDREAKLLRRRFCTGRAHLTDLIRNVRIISVHSIEGKLVKTSARRYLPVVTEILQRCPNIKKLYLSYPRHREEFSQYFPLFHRVNSLNQDPDFQLVFPYPIGDAGFGSDDFKIPPLFRIAVWCLDGDSDDYLYKFTLSFGLNVVEINGIVPGWETRTFFGLSSVQCSRSEQQAVTPNETVSQIKSFLSRHPLLRRVSLKEYQLNETPWGVQLLEDMKPHRCVLPIGKEFVAAPFDTTCDLLTDSSGSSQDWHIVISTLHLQVKPGYGVVDAIKELVKALPEIRALHFDFDHDSSREIESLDMKDLLPIFAQGFKNLTHLAFPVSVFRSIVRDYLKQTGQPVDRVTITSDMDDLTHLCGIIRQNFFNDLVRSVPTLKVIRFCTSEYELCRKEWFVEFEKAKENGEIVMVQKESDVSDWFGLED</sequence>
<dbReference type="PROSITE" id="PS00018">
    <property type="entry name" value="EF_HAND_1"/>
    <property type="match status" value="1"/>
</dbReference>
<gene>
    <name evidence="1" type="ORF">VKT23_007603</name>
</gene>
<organism evidence="1 2">
    <name type="scientific">Marasmiellus scandens</name>
    <dbReference type="NCBI Taxonomy" id="2682957"/>
    <lineage>
        <taxon>Eukaryota</taxon>
        <taxon>Fungi</taxon>
        <taxon>Dikarya</taxon>
        <taxon>Basidiomycota</taxon>
        <taxon>Agaricomycotina</taxon>
        <taxon>Agaricomycetes</taxon>
        <taxon>Agaricomycetidae</taxon>
        <taxon>Agaricales</taxon>
        <taxon>Marasmiineae</taxon>
        <taxon>Omphalotaceae</taxon>
        <taxon>Marasmiellus</taxon>
    </lineage>
</organism>
<proteinExistence type="predicted"/>
<evidence type="ECO:0000313" key="2">
    <source>
        <dbReference type="Proteomes" id="UP001498398"/>
    </source>
</evidence>
<evidence type="ECO:0008006" key="3">
    <source>
        <dbReference type="Google" id="ProtNLM"/>
    </source>
</evidence>
<protein>
    <recommendedName>
        <fullName evidence="3">F-box domain-containing protein</fullName>
    </recommendedName>
</protein>
<reference evidence="1 2" key="1">
    <citation type="submission" date="2024-01" db="EMBL/GenBank/DDBJ databases">
        <title>A draft genome for the cacao thread blight pathogen Marasmiellus scandens.</title>
        <authorList>
            <person name="Baruah I.K."/>
            <person name="Leung J."/>
            <person name="Bukari Y."/>
            <person name="Amoako-Attah I."/>
            <person name="Meinhardt L.W."/>
            <person name="Bailey B.A."/>
            <person name="Cohen S.P."/>
        </authorList>
    </citation>
    <scope>NUCLEOTIDE SEQUENCE [LARGE SCALE GENOMIC DNA]</scope>
    <source>
        <strain evidence="1 2">GH-19</strain>
    </source>
</reference>
<dbReference type="EMBL" id="JBANRG010000010">
    <property type="protein sequence ID" value="KAK7463021.1"/>
    <property type="molecule type" value="Genomic_DNA"/>
</dbReference>
<comment type="caution">
    <text evidence="1">The sequence shown here is derived from an EMBL/GenBank/DDBJ whole genome shotgun (WGS) entry which is preliminary data.</text>
</comment>
<keyword evidence="2" id="KW-1185">Reference proteome</keyword>
<evidence type="ECO:0000313" key="1">
    <source>
        <dbReference type="EMBL" id="KAK7463021.1"/>
    </source>
</evidence>
<name>A0ABR1JQT3_9AGAR</name>
<dbReference type="Proteomes" id="UP001498398">
    <property type="component" value="Unassembled WGS sequence"/>
</dbReference>
<accession>A0ABR1JQT3</accession>